<evidence type="ECO:0008006" key="3">
    <source>
        <dbReference type="Google" id="ProtNLM"/>
    </source>
</evidence>
<comment type="caution">
    <text evidence="1">The sequence shown here is derived from an EMBL/GenBank/DDBJ whole genome shotgun (WGS) entry which is preliminary data.</text>
</comment>
<keyword evidence="2" id="KW-1185">Reference proteome</keyword>
<dbReference type="EMBL" id="ACCL02000006">
    <property type="protein sequence ID" value="EET61296.1"/>
    <property type="molecule type" value="Genomic_DNA"/>
</dbReference>
<evidence type="ECO:0000313" key="2">
    <source>
        <dbReference type="Proteomes" id="UP000005561"/>
    </source>
</evidence>
<reference evidence="1" key="1">
    <citation type="submission" date="2009-07" db="EMBL/GenBank/DDBJ databases">
        <authorList>
            <person name="Weinstock G."/>
            <person name="Sodergren E."/>
            <person name="Clifton S."/>
            <person name="Fulton L."/>
            <person name="Fulton B."/>
            <person name="Courtney L."/>
            <person name="Fronick C."/>
            <person name="Harrison M."/>
            <person name="Strong C."/>
            <person name="Farmer C."/>
            <person name="Delahaunty K."/>
            <person name="Markovic C."/>
            <person name="Hall O."/>
            <person name="Minx P."/>
            <person name="Tomlinson C."/>
            <person name="Mitreva M."/>
            <person name="Nelson J."/>
            <person name="Hou S."/>
            <person name="Wollam A."/>
            <person name="Pepin K.H."/>
            <person name="Johnson M."/>
            <person name="Bhonagiri V."/>
            <person name="Nash W.E."/>
            <person name="Warren W."/>
            <person name="Chinwalla A."/>
            <person name="Mardis E.R."/>
            <person name="Wilson R.K."/>
        </authorList>
    </citation>
    <scope>NUCLEOTIDE SEQUENCE [LARGE SCALE GENOMIC DNA]</scope>
    <source>
        <strain evidence="1">DSM 14469</strain>
    </source>
</reference>
<dbReference type="STRING" id="168384.SAMN05660368_01435"/>
<dbReference type="AlphaFoldDB" id="C6LD62"/>
<dbReference type="Proteomes" id="UP000005561">
    <property type="component" value="Unassembled WGS sequence"/>
</dbReference>
<organism evidence="1 2">
    <name type="scientific">Marvinbryantia formatexigens DSM 14469</name>
    <dbReference type="NCBI Taxonomy" id="478749"/>
    <lineage>
        <taxon>Bacteria</taxon>
        <taxon>Bacillati</taxon>
        <taxon>Bacillota</taxon>
        <taxon>Clostridia</taxon>
        <taxon>Lachnospirales</taxon>
        <taxon>Lachnospiraceae</taxon>
        <taxon>Marvinbryantia</taxon>
    </lineage>
</organism>
<accession>C6LD62</accession>
<dbReference type="eggNOG" id="ENOG5031FRY">
    <property type="taxonomic scope" value="Bacteria"/>
</dbReference>
<protein>
    <recommendedName>
        <fullName evidence="3">Mobilization protein</fullName>
    </recommendedName>
</protein>
<dbReference type="InterPro" id="IPR053842">
    <property type="entry name" value="NikA-like"/>
</dbReference>
<dbReference type="Pfam" id="PF21983">
    <property type="entry name" value="NikA-like"/>
    <property type="match status" value="1"/>
</dbReference>
<sequence length="120" mass="13516">MIWGKEILKMSAKNRDSKNRWRNITVGFRVSPEENVLINKAVALSGLPKQEYCYRRCLNQDVVVQGNPRVFKALHKELAAVLTELQRIEAGEKINDELLNVIELITVILGGLKGEDGNGE</sequence>
<name>C6LD62_9FIRM</name>
<proteinExistence type="predicted"/>
<evidence type="ECO:0000313" key="1">
    <source>
        <dbReference type="EMBL" id="EET61296.1"/>
    </source>
</evidence>
<gene>
    <name evidence="1" type="ORF">BRYFOR_06471</name>
</gene>